<gene>
    <name evidence="9" type="ORF">RchiOBHm_Chr1g0325081</name>
</gene>
<evidence type="ECO:0000256" key="7">
    <source>
        <dbReference type="ARBA" id="ARBA00023180"/>
    </source>
</evidence>
<dbReference type="InterPro" id="IPR045874">
    <property type="entry name" value="LRK10/LRL21-25-like"/>
</dbReference>
<dbReference type="GO" id="GO:0008889">
    <property type="term" value="F:glycerophosphodiester phosphodiesterase activity"/>
    <property type="evidence" value="ECO:0007669"/>
    <property type="project" value="UniProtKB-EC"/>
</dbReference>
<evidence type="ECO:0000256" key="5">
    <source>
        <dbReference type="ARBA" id="ARBA00022989"/>
    </source>
</evidence>
<dbReference type="STRING" id="74649.A0A2P6S9W2"/>
<feature type="region of interest" description="Disordered" evidence="8">
    <location>
        <begin position="149"/>
        <end position="170"/>
    </location>
</feature>
<dbReference type="AlphaFoldDB" id="A0A2P6S9W2"/>
<evidence type="ECO:0000256" key="2">
    <source>
        <dbReference type="ARBA" id="ARBA00022527"/>
    </source>
</evidence>
<keyword evidence="2" id="KW-0723">Serine/threonine-protein kinase</keyword>
<evidence type="ECO:0000256" key="8">
    <source>
        <dbReference type="SAM" id="MobiDB-lite"/>
    </source>
</evidence>
<keyword evidence="9" id="KW-0378">Hydrolase</keyword>
<dbReference type="Gene3D" id="1.10.510.10">
    <property type="entry name" value="Transferase(Phosphotransferase) domain 1"/>
    <property type="match status" value="1"/>
</dbReference>
<organism evidence="9 10">
    <name type="scientific">Rosa chinensis</name>
    <name type="common">China rose</name>
    <dbReference type="NCBI Taxonomy" id="74649"/>
    <lineage>
        <taxon>Eukaryota</taxon>
        <taxon>Viridiplantae</taxon>
        <taxon>Streptophyta</taxon>
        <taxon>Embryophyta</taxon>
        <taxon>Tracheophyta</taxon>
        <taxon>Spermatophyta</taxon>
        <taxon>Magnoliopsida</taxon>
        <taxon>eudicotyledons</taxon>
        <taxon>Gunneridae</taxon>
        <taxon>Pentapetalae</taxon>
        <taxon>rosids</taxon>
        <taxon>fabids</taxon>
        <taxon>Rosales</taxon>
        <taxon>Rosaceae</taxon>
        <taxon>Rosoideae</taxon>
        <taxon>Rosoideae incertae sedis</taxon>
        <taxon>Rosa</taxon>
    </lineage>
</organism>
<dbReference type="GO" id="GO:0004674">
    <property type="term" value="F:protein serine/threonine kinase activity"/>
    <property type="evidence" value="ECO:0007669"/>
    <property type="project" value="UniProtKB-KW"/>
</dbReference>
<accession>A0A2P6S9W2</accession>
<evidence type="ECO:0000256" key="4">
    <source>
        <dbReference type="ARBA" id="ARBA00022729"/>
    </source>
</evidence>
<evidence type="ECO:0000256" key="3">
    <source>
        <dbReference type="ARBA" id="ARBA00022692"/>
    </source>
</evidence>
<reference evidence="9 10" key="1">
    <citation type="journal article" date="2018" name="Nat. Genet.">
        <title>The Rosa genome provides new insights in the design of modern roses.</title>
        <authorList>
            <person name="Bendahmane M."/>
        </authorList>
    </citation>
    <scope>NUCLEOTIDE SEQUENCE [LARGE SCALE GENOMIC DNA]</scope>
    <source>
        <strain evidence="10">cv. Old Blush</strain>
    </source>
</reference>
<dbReference type="InterPro" id="IPR011009">
    <property type="entry name" value="Kinase-like_dom_sf"/>
</dbReference>
<comment type="caution">
    <text evidence="9">The sequence shown here is derived from an EMBL/GenBank/DDBJ whole genome shotgun (WGS) entry which is preliminary data.</text>
</comment>
<keyword evidence="5" id="KW-1133">Transmembrane helix</keyword>
<dbReference type="GO" id="GO:0016020">
    <property type="term" value="C:membrane"/>
    <property type="evidence" value="ECO:0007669"/>
    <property type="project" value="UniProtKB-SubCell"/>
</dbReference>
<comment type="subcellular location">
    <subcellularLocation>
        <location evidence="1">Membrane</location>
        <topology evidence="1">Single-pass type I membrane protein</topology>
    </subcellularLocation>
</comment>
<protein>
    <submittedName>
        <fullName evidence="9">Putative glycerophosphodiester phosphodiesterase</fullName>
        <ecNumber evidence="9">3.1.4.46</ecNumber>
    </submittedName>
</protein>
<dbReference type="EMBL" id="PDCK01000039">
    <property type="protein sequence ID" value="PRQ55483.1"/>
    <property type="molecule type" value="Genomic_DNA"/>
</dbReference>
<evidence type="ECO:0000256" key="6">
    <source>
        <dbReference type="ARBA" id="ARBA00023136"/>
    </source>
</evidence>
<dbReference type="SUPFAM" id="SSF56112">
    <property type="entry name" value="Protein kinase-like (PK-like)"/>
    <property type="match status" value="1"/>
</dbReference>
<evidence type="ECO:0000256" key="1">
    <source>
        <dbReference type="ARBA" id="ARBA00004479"/>
    </source>
</evidence>
<keyword evidence="6" id="KW-0472">Membrane</keyword>
<dbReference type="Gramene" id="PRQ55483">
    <property type="protein sequence ID" value="PRQ55483"/>
    <property type="gene ID" value="RchiOBHm_Chr1g0325081"/>
</dbReference>
<dbReference type="Proteomes" id="UP000238479">
    <property type="component" value="Chromosome 1"/>
</dbReference>
<keyword evidence="2" id="KW-0418">Kinase</keyword>
<name>A0A2P6S9W2_ROSCH</name>
<dbReference type="EC" id="3.1.4.46" evidence="9"/>
<keyword evidence="2" id="KW-0808">Transferase</keyword>
<evidence type="ECO:0000313" key="10">
    <source>
        <dbReference type="Proteomes" id="UP000238479"/>
    </source>
</evidence>
<proteinExistence type="predicted"/>
<evidence type="ECO:0000313" key="9">
    <source>
        <dbReference type="EMBL" id="PRQ55483.1"/>
    </source>
</evidence>
<dbReference type="PANTHER" id="PTHR27009">
    <property type="entry name" value="RUST RESISTANCE KINASE LR10-RELATED"/>
    <property type="match status" value="1"/>
</dbReference>
<sequence length="170" mass="19528">MKYSIIGLYGFTSCWRVDPWPTHLLNGSWRVDPWLTRFLIVRVQPALFRAGFESCYRVVSELTALHTSQIYFPTWVSEQLSVGNDIEIEDATEEEKKIAKKMIMVALWCIQLKPSERPSMSKVVEMLEGEIQGIQMPPKPFLYPQQMRVEDPSASPKTESTEITLVGHAH</sequence>
<keyword evidence="4" id="KW-0732">Signal</keyword>
<keyword evidence="3" id="KW-0812">Transmembrane</keyword>
<keyword evidence="10" id="KW-1185">Reference proteome</keyword>
<keyword evidence="7" id="KW-0325">Glycoprotein</keyword>